<accession>A0A8S1Q3Z6</accession>
<dbReference type="EMBL" id="CAJJDN010000095">
    <property type="protein sequence ID" value="CAD8110376.1"/>
    <property type="molecule type" value="Genomic_DNA"/>
</dbReference>
<keyword evidence="2" id="KW-1185">Reference proteome</keyword>
<dbReference type="Proteomes" id="UP000692954">
    <property type="component" value="Unassembled WGS sequence"/>
</dbReference>
<proteinExistence type="predicted"/>
<comment type="caution">
    <text evidence="1">The sequence shown here is derived from an EMBL/GenBank/DDBJ whole genome shotgun (WGS) entry which is preliminary data.</text>
</comment>
<name>A0A8S1Q3Z6_9CILI</name>
<reference evidence="1" key="1">
    <citation type="submission" date="2021-01" db="EMBL/GenBank/DDBJ databases">
        <authorList>
            <consortium name="Genoscope - CEA"/>
            <person name="William W."/>
        </authorList>
    </citation>
    <scope>NUCLEOTIDE SEQUENCE</scope>
</reference>
<protein>
    <submittedName>
        <fullName evidence="1">Uncharacterized protein</fullName>
    </submittedName>
</protein>
<gene>
    <name evidence="1" type="ORF">PSON_ATCC_30995.1.T0950212</name>
</gene>
<dbReference type="AlphaFoldDB" id="A0A8S1Q3Z6"/>
<evidence type="ECO:0000313" key="1">
    <source>
        <dbReference type="EMBL" id="CAD8110376.1"/>
    </source>
</evidence>
<sequence>MRNLYLEFFKAQKEQLFELEMISSLNFYFLKKKEKQFEDSYTIYYFNLMILMKIDQLNFRI</sequence>
<organism evidence="1 2">
    <name type="scientific">Paramecium sonneborni</name>
    <dbReference type="NCBI Taxonomy" id="65129"/>
    <lineage>
        <taxon>Eukaryota</taxon>
        <taxon>Sar</taxon>
        <taxon>Alveolata</taxon>
        <taxon>Ciliophora</taxon>
        <taxon>Intramacronucleata</taxon>
        <taxon>Oligohymenophorea</taxon>
        <taxon>Peniculida</taxon>
        <taxon>Parameciidae</taxon>
        <taxon>Paramecium</taxon>
    </lineage>
</organism>
<evidence type="ECO:0000313" key="2">
    <source>
        <dbReference type="Proteomes" id="UP000692954"/>
    </source>
</evidence>